<dbReference type="AlphaFoldDB" id="A0A7C8Z6E3"/>
<reference evidence="2" key="2">
    <citation type="submission" date="2020-07" db="EMBL/GenBank/DDBJ databases">
        <authorList>
            <person name="Vera ALvarez R."/>
            <person name="Arias-Moreno D.M."/>
            <person name="Jimenez-Jacinto V."/>
            <person name="Jimenez-Bremont J.F."/>
            <person name="Swaminathan K."/>
            <person name="Moose S.P."/>
            <person name="Guerrero-Gonzalez M.L."/>
            <person name="Marino-Ramirez L."/>
            <person name="Landsman D."/>
            <person name="Rodriguez-Kessler M."/>
            <person name="Delgado-Sanchez P."/>
        </authorList>
    </citation>
    <scope>NUCLEOTIDE SEQUENCE</scope>
    <source>
        <tissue evidence="2">Cladode</tissue>
    </source>
</reference>
<sequence>MRARIVADGTKTTSGTDLIIFSWGTLSPAFFAAMAAGGVTKPVINYVYGNRRRRLDPLEIGQNRVALYSAFGSGRFQNFEGSVLQGLAESRVIRKGRAKEH</sequence>
<dbReference type="EMBL" id="GISG01095995">
    <property type="protein sequence ID" value="MBA4635592.1"/>
    <property type="molecule type" value="Transcribed_RNA"/>
</dbReference>
<keyword evidence="1" id="KW-0812">Transmembrane</keyword>
<dbReference type="EMBL" id="GISG01095994">
    <property type="protein sequence ID" value="MBA4635591.1"/>
    <property type="molecule type" value="Transcribed_RNA"/>
</dbReference>
<organism evidence="2">
    <name type="scientific">Opuntia streptacantha</name>
    <name type="common">Prickly pear cactus</name>
    <name type="synonym">Opuntia cardona</name>
    <dbReference type="NCBI Taxonomy" id="393608"/>
    <lineage>
        <taxon>Eukaryota</taxon>
        <taxon>Viridiplantae</taxon>
        <taxon>Streptophyta</taxon>
        <taxon>Embryophyta</taxon>
        <taxon>Tracheophyta</taxon>
        <taxon>Spermatophyta</taxon>
        <taxon>Magnoliopsida</taxon>
        <taxon>eudicotyledons</taxon>
        <taxon>Gunneridae</taxon>
        <taxon>Pentapetalae</taxon>
        <taxon>Caryophyllales</taxon>
        <taxon>Cactineae</taxon>
        <taxon>Cactaceae</taxon>
        <taxon>Opuntioideae</taxon>
        <taxon>Opuntia</taxon>
    </lineage>
</organism>
<reference evidence="2" key="1">
    <citation type="journal article" date="2013" name="J. Plant Res.">
        <title>Effect of fungi and light on seed germination of three Opuntia species from semiarid lands of central Mexico.</title>
        <authorList>
            <person name="Delgado-Sanchez P."/>
            <person name="Jimenez-Bremont J.F."/>
            <person name="Guerrero-Gonzalez Mde L."/>
            <person name="Flores J."/>
        </authorList>
    </citation>
    <scope>NUCLEOTIDE SEQUENCE</scope>
    <source>
        <tissue evidence="2">Cladode</tissue>
    </source>
</reference>
<keyword evidence="1" id="KW-1133">Transmembrane helix</keyword>
<proteinExistence type="predicted"/>
<feature type="transmembrane region" description="Helical" evidence="1">
    <location>
        <begin position="20"/>
        <end position="44"/>
    </location>
</feature>
<protein>
    <submittedName>
        <fullName evidence="2">Uncharacterized protein</fullName>
    </submittedName>
</protein>
<evidence type="ECO:0000256" key="1">
    <source>
        <dbReference type="SAM" id="Phobius"/>
    </source>
</evidence>
<name>A0A7C8Z6E3_OPUST</name>
<accession>A0A7C8Z6E3</accession>
<keyword evidence="1" id="KW-0472">Membrane</keyword>
<evidence type="ECO:0000313" key="2">
    <source>
        <dbReference type="EMBL" id="MBA4635592.1"/>
    </source>
</evidence>